<evidence type="ECO:0000259" key="3">
    <source>
        <dbReference type="Pfam" id="PF18962"/>
    </source>
</evidence>
<dbReference type="InterPro" id="IPR028974">
    <property type="entry name" value="TSP_type-3_rpt"/>
</dbReference>
<dbReference type="NCBIfam" id="TIGR04183">
    <property type="entry name" value="Por_Secre_tail"/>
    <property type="match status" value="1"/>
</dbReference>
<accession>A0A172XW58</accession>
<keyword evidence="1 2" id="KW-0732">Signal</keyword>
<dbReference type="Pfam" id="PF18962">
    <property type="entry name" value="Por_Secre_tail"/>
    <property type="match status" value="1"/>
</dbReference>
<evidence type="ECO:0000313" key="5">
    <source>
        <dbReference type="Proteomes" id="UP000077824"/>
    </source>
</evidence>
<feature type="signal peptide" evidence="2">
    <location>
        <begin position="1"/>
        <end position="19"/>
    </location>
</feature>
<gene>
    <name evidence="4" type="ORF">A0O34_12165</name>
</gene>
<feature type="domain" description="Secretion system C-terminal sorting" evidence="3">
    <location>
        <begin position="807"/>
        <end position="876"/>
    </location>
</feature>
<dbReference type="SUPFAM" id="SSF103647">
    <property type="entry name" value="TSP type-3 repeat"/>
    <property type="match status" value="1"/>
</dbReference>
<dbReference type="STRING" id="1685010.A0O34_12165"/>
<feature type="chain" id="PRO_5008003935" description="Secretion system C-terminal sorting domain-containing protein" evidence="2">
    <location>
        <begin position="20"/>
        <end position="877"/>
    </location>
</feature>
<dbReference type="Proteomes" id="UP000077824">
    <property type="component" value="Chromosome"/>
</dbReference>
<proteinExistence type="predicted"/>
<dbReference type="KEGG" id="chh:A0O34_12165"/>
<dbReference type="RefSeq" id="WP_066754975.1">
    <property type="nucleotide sequence ID" value="NZ_CP015199.1"/>
</dbReference>
<keyword evidence="5" id="KW-1185">Reference proteome</keyword>
<name>A0A172XW58_9FLAO</name>
<dbReference type="InterPro" id="IPR026444">
    <property type="entry name" value="Secre_tail"/>
</dbReference>
<dbReference type="EMBL" id="CP015199">
    <property type="protein sequence ID" value="ANF51218.1"/>
    <property type="molecule type" value="Genomic_DNA"/>
</dbReference>
<organism evidence="4 5">
    <name type="scientific">Chryseobacterium glaciei</name>
    <dbReference type="NCBI Taxonomy" id="1685010"/>
    <lineage>
        <taxon>Bacteria</taxon>
        <taxon>Pseudomonadati</taxon>
        <taxon>Bacteroidota</taxon>
        <taxon>Flavobacteriia</taxon>
        <taxon>Flavobacteriales</taxon>
        <taxon>Weeksellaceae</taxon>
        <taxon>Chryseobacterium group</taxon>
        <taxon>Chryseobacterium</taxon>
    </lineage>
</organism>
<evidence type="ECO:0000256" key="1">
    <source>
        <dbReference type="ARBA" id="ARBA00022729"/>
    </source>
</evidence>
<dbReference type="AlphaFoldDB" id="A0A172XW58"/>
<sequence>MKKIISLMAMLLFVCNAFAQNYKPIRGMGIRAYLAQNGQCVAASNPTNIYSVIDSDTDNGASLGTLLNNTSSNGISIINNNTTYPAGSVTGFNVDMTNSAITSTVLNALSIATYKNGVLQETSAAGSLLSVPAYGGRKARSFLHFKTTKAFNEVRLLRSGSSTSCNALNVYYAFTCDSNNIKLENNGVCDDIIGGGSFVDSDTNISCSSNMTSPLSVVTDRDKISDGSKSSFGTITLPSGFMGNFSIGVFDKSQYYPAGNKAGFVIAPANSNSVLTERMLDNLVIETYMFGQLQDSQSYNDGVGGMTVSSLSLGGNKQKLSITTTKPFNEVRLKISQNSGCSSMGALKVYYAFEEPQSCDCTQYLQCNRTAPYKGSLLCGNLPNGGLYCGKREPWTGTWSTSTSYLGVYNPENIVDSNASNYATFSVPSNKNNITGNFAVESVGTTYPAGTFVGFTIAKNISTDWSSLGVISVQLYNGNTLVEQKSTINNDLKLITVSGGKTIVGFKSTKAFNRIRLSIKHTAKICYCVNYYVYNVFVELDSDGDGVPDCRDICPGGDDNIDTDGDGIPDACDTKSCVADNDKSSTIDTDGDGIQDACDGDSDNDGIPDALEDLNHNGRFEDDDVDGDVIVIPVLGDGISSYLDLDSDNDGILDLFESGIPTSVINQIDVDHNGVIDAGVAVGTNGIADILETSPDSGVMKYPLMNTDGDDKPDFVDLKSNGIEYDLYAISKSVFDDLGAGFISRISDADTDGIQAVVDTDLVRRGSPNSPLSPYAILAKTAKMGMEAKKAAIVMNETAAIANDIKIYPNPVKAGENLNVKSSEEGVFTIFSAQGQLVRTGIFKGNAEISTSSLPSGMYMIKIETKSTVKSYKVIVK</sequence>
<dbReference type="GO" id="GO:0005509">
    <property type="term" value="F:calcium ion binding"/>
    <property type="evidence" value="ECO:0007669"/>
    <property type="project" value="InterPro"/>
</dbReference>
<dbReference type="OrthoDB" id="2582440at2"/>
<evidence type="ECO:0000256" key="2">
    <source>
        <dbReference type="SAM" id="SignalP"/>
    </source>
</evidence>
<reference evidence="4 5" key="1">
    <citation type="submission" date="2016-04" db="EMBL/GenBank/DDBJ databases">
        <title>Complete Genome Sequence of Chryseobacterium sp. IHBB 10212.</title>
        <authorList>
            <person name="Pal M."/>
            <person name="Swarnkar M.K."/>
            <person name="Kaushal K."/>
            <person name="Chhibber S."/>
            <person name="Singh A.K."/>
            <person name="Gulati A."/>
        </authorList>
    </citation>
    <scope>NUCLEOTIDE SEQUENCE [LARGE SCALE GENOMIC DNA]</scope>
    <source>
        <strain evidence="4 5">IHBB 10212</strain>
    </source>
</reference>
<protein>
    <recommendedName>
        <fullName evidence="3">Secretion system C-terminal sorting domain-containing protein</fullName>
    </recommendedName>
</protein>
<evidence type="ECO:0000313" key="4">
    <source>
        <dbReference type="EMBL" id="ANF51218.1"/>
    </source>
</evidence>